<dbReference type="PANTHER" id="PTHR32071">
    <property type="entry name" value="TRANSCRIPTIONAL REGULATORY PROTEIN"/>
    <property type="match status" value="1"/>
</dbReference>
<proteinExistence type="predicted"/>
<dbReference type="PROSITE" id="PS00675">
    <property type="entry name" value="SIGMA54_INTERACT_1"/>
    <property type="match status" value="1"/>
</dbReference>
<protein>
    <submittedName>
        <fullName evidence="7">Arginine utilization regulatory protein</fullName>
    </submittedName>
</protein>
<reference evidence="7 8" key="1">
    <citation type="submission" date="2018-03" db="EMBL/GenBank/DDBJ databases">
        <title>Genomic Encyclopedia of Type Strains, Phase III (KMG-III): the genomes of soil and plant-associated and newly described type strains.</title>
        <authorList>
            <person name="Whitman W."/>
        </authorList>
    </citation>
    <scope>NUCLEOTIDE SEQUENCE [LARGE SCALE GENOMIC DNA]</scope>
    <source>
        <strain evidence="7 8">CGMCC 1.07653</strain>
    </source>
</reference>
<dbReference type="PROSITE" id="PS00676">
    <property type="entry name" value="SIGMA54_INTERACT_2"/>
    <property type="match status" value="1"/>
</dbReference>
<dbReference type="InterPro" id="IPR002197">
    <property type="entry name" value="HTH_Fis"/>
</dbReference>
<dbReference type="SUPFAM" id="SSF55785">
    <property type="entry name" value="PYP-like sensor domain (PAS domain)"/>
    <property type="match status" value="1"/>
</dbReference>
<keyword evidence="8" id="KW-1185">Reference proteome</keyword>
<dbReference type="InterPro" id="IPR003593">
    <property type="entry name" value="AAA+_ATPase"/>
</dbReference>
<evidence type="ECO:0000256" key="4">
    <source>
        <dbReference type="ARBA" id="ARBA00023163"/>
    </source>
</evidence>
<dbReference type="Gene3D" id="3.30.450.20">
    <property type="entry name" value="PAS domain"/>
    <property type="match status" value="1"/>
</dbReference>
<evidence type="ECO:0000313" key="8">
    <source>
        <dbReference type="Proteomes" id="UP000242310"/>
    </source>
</evidence>
<dbReference type="PROSITE" id="PS50112">
    <property type="entry name" value="PAS"/>
    <property type="match status" value="1"/>
</dbReference>
<evidence type="ECO:0000259" key="6">
    <source>
        <dbReference type="PROSITE" id="PS50112"/>
    </source>
</evidence>
<dbReference type="InterPro" id="IPR027417">
    <property type="entry name" value="P-loop_NTPase"/>
</dbReference>
<dbReference type="InterPro" id="IPR025943">
    <property type="entry name" value="Sigma_54_int_dom_ATP-bd_2"/>
</dbReference>
<name>A0A2P8HFT5_9BACI</name>
<dbReference type="CDD" id="cd00130">
    <property type="entry name" value="PAS"/>
    <property type="match status" value="1"/>
</dbReference>
<dbReference type="EMBL" id="PYAV01000007">
    <property type="protein sequence ID" value="PSL45088.1"/>
    <property type="molecule type" value="Genomic_DNA"/>
</dbReference>
<dbReference type="InterPro" id="IPR058031">
    <property type="entry name" value="AAA_lid_NorR"/>
</dbReference>
<dbReference type="Gene3D" id="1.10.10.60">
    <property type="entry name" value="Homeodomain-like"/>
    <property type="match status" value="1"/>
</dbReference>
<keyword evidence="4" id="KW-0804">Transcription</keyword>
<dbReference type="SUPFAM" id="SSF52540">
    <property type="entry name" value="P-loop containing nucleoside triphosphate hydrolases"/>
    <property type="match status" value="1"/>
</dbReference>
<dbReference type="Pfam" id="PF00989">
    <property type="entry name" value="PAS"/>
    <property type="match status" value="1"/>
</dbReference>
<dbReference type="RefSeq" id="WP_106588737.1">
    <property type="nucleotide sequence ID" value="NZ_PYAV01000007.1"/>
</dbReference>
<feature type="domain" description="PAS" evidence="6">
    <location>
        <begin position="12"/>
        <end position="67"/>
    </location>
</feature>
<dbReference type="PRINTS" id="PR01590">
    <property type="entry name" value="HTHFIS"/>
</dbReference>
<evidence type="ECO:0000256" key="1">
    <source>
        <dbReference type="ARBA" id="ARBA00022741"/>
    </source>
</evidence>
<dbReference type="OrthoDB" id="9771372at2"/>
<dbReference type="GO" id="GO:0043565">
    <property type="term" value="F:sequence-specific DNA binding"/>
    <property type="evidence" value="ECO:0007669"/>
    <property type="project" value="InterPro"/>
</dbReference>
<dbReference type="InterPro" id="IPR035965">
    <property type="entry name" value="PAS-like_dom_sf"/>
</dbReference>
<keyword evidence="3" id="KW-0805">Transcription regulation</keyword>
<evidence type="ECO:0000256" key="3">
    <source>
        <dbReference type="ARBA" id="ARBA00023015"/>
    </source>
</evidence>
<dbReference type="Gene3D" id="3.40.50.300">
    <property type="entry name" value="P-loop containing nucleotide triphosphate hydrolases"/>
    <property type="match status" value="1"/>
</dbReference>
<dbReference type="PROSITE" id="PS50045">
    <property type="entry name" value="SIGMA54_INTERACT_4"/>
    <property type="match status" value="1"/>
</dbReference>
<dbReference type="InterPro" id="IPR009057">
    <property type="entry name" value="Homeodomain-like_sf"/>
</dbReference>
<evidence type="ECO:0000256" key="2">
    <source>
        <dbReference type="ARBA" id="ARBA00022840"/>
    </source>
</evidence>
<dbReference type="Pfam" id="PF00158">
    <property type="entry name" value="Sigma54_activat"/>
    <property type="match status" value="1"/>
</dbReference>
<sequence length="468" mass="53083">MDQEYIRNKNELTSIYETMLQTIDLGIRIVDTKEELLLYNETMQRIEAMSPADVSGKRLTEAFHFQDERDSRLLQAIRHGETIQHEKQTYITYKGEQITTINHTFPIYQEGRVIAAAEIAKDITQMEKLVRENQQKSTSLFTFPDIIGSSQILLDVVEQAKRVTRTTSSVLIVGETGTGKELFAQSIHSASDRATGPFISQNCAALPESLIEGILFGTVKGAFTGAGDRPGLFEEAEGGTLLLDEINSLPANLQAKLLRALQEKSVTRLGDTKTRPIDVRVLTTMNEDPVDAIAGGRLRKDVYYRLGVVTLIVPPLSERKEDIPVLVNAFIRKYNRLFQMEVSKADDQVYERFMSYDWPGSVRELEHVIEAAMNLNFGEPYLRLHHLPPHFHHKTSGTVQTETKIAPPRMENLPDKLRRLEYETLEEALTQSSGNIKQAAKILGISRQSLQYRMQKFDMQRESFIVPK</sequence>
<dbReference type="PANTHER" id="PTHR32071:SF74">
    <property type="entry name" value="TRANSCRIPTIONAL ACTIVATOR ROCR"/>
    <property type="match status" value="1"/>
</dbReference>
<dbReference type="Pfam" id="PF02954">
    <property type="entry name" value="HTH_8"/>
    <property type="match status" value="1"/>
</dbReference>
<feature type="domain" description="Sigma-54 factor interaction" evidence="5">
    <location>
        <begin position="146"/>
        <end position="374"/>
    </location>
</feature>
<dbReference type="AlphaFoldDB" id="A0A2P8HFT5"/>
<dbReference type="GO" id="GO:0005524">
    <property type="term" value="F:ATP binding"/>
    <property type="evidence" value="ECO:0007669"/>
    <property type="project" value="UniProtKB-KW"/>
</dbReference>
<organism evidence="7 8">
    <name type="scientific">Salsuginibacillus halophilus</name>
    <dbReference type="NCBI Taxonomy" id="517424"/>
    <lineage>
        <taxon>Bacteria</taxon>
        <taxon>Bacillati</taxon>
        <taxon>Bacillota</taxon>
        <taxon>Bacilli</taxon>
        <taxon>Bacillales</taxon>
        <taxon>Bacillaceae</taxon>
        <taxon>Salsuginibacillus</taxon>
    </lineage>
</organism>
<dbReference type="GO" id="GO:0006355">
    <property type="term" value="P:regulation of DNA-templated transcription"/>
    <property type="evidence" value="ECO:0007669"/>
    <property type="project" value="InterPro"/>
</dbReference>
<dbReference type="Pfam" id="PF25601">
    <property type="entry name" value="AAA_lid_14"/>
    <property type="match status" value="1"/>
</dbReference>
<dbReference type="FunFam" id="3.40.50.300:FF:000006">
    <property type="entry name" value="DNA-binding transcriptional regulator NtrC"/>
    <property type="match status" value="1"/>
</dbReference>
<dbReference type="InterPro" id="IPR025662">
    <property type="entry name" value="Sigma_54_int_dom_ATP-bd_1"/>
</dbReference>
<dbReference type="CDD" id="cd00009">
    <property type="entry name" value="AAA"/>
    <property type="match status" value="1"/>
</dbReference>
<dbReference type="Proteomes" id="UP000242310">
    <property type="component" value="Unassembled WGS sequence"/>
</dbReference>
<keyword evidence="2" id="KW-0067">ATP-binding</keyword>
<dbReference type="Gene3D" id="1.10.8.60">
    <property type="match status" value="1"/>
</dbReference>
<dbReference type="InterPro" id="IPR013767">
    <property type="entry name" value="PAS_fold"/>
</dbReference>
<dbReference type="NCBIfam" id="TIGR00229">
    <property type="entry name" value="sensory_box"/>
    <property type="match status" value="1"/>
</dbReference>
<dbReference type="InterPro" id="IPR002078">
    <property type="entry name" value="Sigma_54_int"/>
</dbReference>
<comment type="caution">
    <text evidence="7">The sequence shown here is derived from an EMBL/GenBank/DDBJ whole genome shotgun (WGS) entry which is preliminary data.</text>
</comment>
<accession>A0A2P8HFT5</accession>
<dbReference type="InterPro" id="IPR000014">
    <property type="entry name" value="PAS"/>
</dbReference>
<dbReference type="SMART" id="SM00382">
    <property type="entry name" value="AAA"/>
    <property type="match status" value="1"/>
</dbReference>
<evidence type="ECO:0000259" key="5">
    <source>
        <dbReference type="PROSITE" id="PS50045"/>
    </source>
</evidence>
<evidence type="ECO:0000313" key="7">
    <source>
        <dbReference type="EMBL" id="PSL45088.1"/>
    </source>
</evidence>
<gene>
    <name evidence="7" type="ORF">B0H94_10793</name>
</gene>
<dbReference type="SUPFAM" id="SSF46689">
    <property type="entry name" value="Homeodomain-like"/>
    <property type="match status" value="1"/>
</dbReference>
<keyword evidence="1" id="KW-0547">Nucleotide-binding</keyword>